<proteinExistence type="predicted"/>
<reference evidence="2 3" key="1">
    <citation type="submission" date="2019-01" db="EMBL/GenBank/DDBJ databases">
        <title>Genome sequencing of the rare red list fungi Fomitopsis rosea.</title>
        <authorList>
            <person name="Buettner E."/>
            <person name="Kellner H."/>
        </authorList>
    </citation>
    <scope>NUCLEOTIDE SEQUENCE [LARGE SCALE GENOMIC DNA]</scope>
    <source>
        <strain evidence="2 3">DSM 105464</strain>
    </source>
</reference>
<keyword evidence="1" id="KW-0472">Membrane</keyword>
<comment type="caution">
    <text evidence="2">The sequence shown here is derived from an EMBL/GenBank/DDBJ whole genome shotgun (WGS) entry which is preliminary data.</text>
</comment>
<gene>
    <name evidence="2" type="ORF">EVJ58_g6492</name>
</gene>
<protein>
    <submittedName>
        <fullName evidence="2">Uncharacterized protein</fullName>
    </submittedName>
</protein>
<evidence type="ECO:0000313" key="3">
    <source>
        <dbReference type="Proteomes" id="UP000298390"/>
    </source>
</evidence>
<keyword evidence="1" id="KW-1133">Transmembrane helix</keyword>
<accession>A0A4Y9Y8V0</accession>
<sequence>MHLIFAALCVFALFNHNGALFALVLLSGLLNPAITIAHWIRLAVRSYLKFSLYAIVLFLTSLKTFLKSRGAAELTGSIITVRGALLRGTSVCFAFLSVIDVIAIVATRATMSISIAQEWINMCVLAHFEPTVLV</sequence>
<organism evidence="2 3">
    <name type="scientific">Rhodofomes roseus</name>
    <dbReference type="NCBI Taxonomy" id="34475"/>
    <lineage>
        <taxon>Eukaryota</taxon>
        <taxon>Fungi</taxon>
        <taxon>Dikarya</taxon>
        <taxon>Basidiomycota</taxon>
        <taxon>Agaricomycotina</taxon>
        <taxon>Agaricomycetes</taxon>
        <taxon>Polyporales</taxon>
        <taxon>Rhodofomes</taxon>
    </lineage>
</organism>
<dbReference type="Proteomes" id="UP000298390">
    <property type="component" value="Unassembled WGS sequence"/>
</dbReference>
<feature type="transmembrane region" description="Helical" evidence="1">
    <location>
        <begin position="85"/>
        <end position="106"/>
    </location>
</feature>
<name>A0A4Y9Y8V0_9APHY</name>
<dbReference type="AlphaFoldDB" id="A0A4Y9Y8V0"/>
<evidence type="ECO:0000313" key="2">
    <source>
        <dbReference type="EMBL" id="TFY58318.1"/>
    </source>
</evidence>
<keyword evidence="1" id="KW-0812">Transmembrane</keyword>
<dbReference type="EMBL" id="SEKV01000368">
    <property type="protein sequence ID" value="TFY58318.1"/>
    <property type="molecule type" value="Genomic_DNA"/>
</dbReference>
<evidence type="ECO:0000256" key="1">
    <source>
        <dbReference type="SAM" id="Phobius"/>
    </source>
</evidence>
<feature type="transmembrane region" description="Helical" evidence="1">
    <location>
        <begin position="46"/>
        <end position="65"/>
    </location>
</feature>